<evidence type="ECO:0000256" key="2">
    <source>
        <dbReference type="SAM" id="MobiDB-lite"/>
    </source>
</evidence>
<evidence type="ECO:0000313" key="5">
    <source>
        <dbReference type="Proteomes" id="UP000451233"/>
    </source>
</evidence>
<name>A0A7K1XUW6_9SPHI</name>
<organism evidence="4 5">
    <name type="scientific">Hufsiella ginkgonis</name>
    <dbReference type="NCBI Taxonomy" id="2695274"/>
    <lineage>
        <taxon>Bacteria</taxon>
        <taxon>Pseudomonadati</taxon>
        <taxon>Bacteroidota</taxon>
        <taxon>Sphingobacteriia</taxon>
        <taxon>Sphingobacteriales</taxon>
        <taxon>Sphingobacteriaceae</taxon>
        <taxon>Hufsiella</taxon>
    </lineage>
</organism>
<keyword evidence="5" id="KW-1185">Reference proteome</keyword>
<proteinExistence type="predicted"/>
<keyword evidence="3" id="KW-0472">Membrane</keyword>
<sequence length="586" mass="67479">MQNLPRIHSQVSPFMDVDLFMRPNDLSKSYSNHELAAMINGQAYERALQRIAEFRDRCEQTLLSFKERVWQTESDFESLSSQERRERPGSAPPSWGNMTAEERDSYNQKVTKYNNQVDFHNRLVDQTNRARERYEDAVSRLNEKRAELEEQVQQKEQDLTPALDQDILSVLGKLQQLAYDHIHNKNNPFSGFMLGFLTKKVYVFLYDRVWGTESQRAATEIFKKLNDETEMIFSRYPAPLRQGLIQTAGLIHSCYKLNEVLLAAIRQCLNGLPHNTCVEYQPEADRFLTRSTEFNYEYRHLIDPIEIDNIRNNMSVRMTEIGEDISQLKAFILLLEPVFEQILNAIRFNAGELTKMTENKEKLLDPIGRDLYFALGVFDEYDQERFLNKQQPFLNDVEREIRSSLHIGVPLTAFIRHIEATELLILTAKETVSSDIAMQFYLKRDKLSKKLEELEVALGSLSTIITEVDELPKQQSEAFRKKISLLLNLSVIPLINIGVLAPVWMLVSRYLPAFGSNNPYYSELRISQAKKLKSYSFIHGGLAISFFLLELFGIGPIPWLFPAIGLSYMVSGGALFSRAGNVGDAR</sequence>
<dbReference type="AlphaFoldDB" id="A0A7K1XUW6"/>
<comment type="caution">
    <text evidence="4">The sequence shown here is derived from an EMBL/GenBank/DDBJ whole genome shotgun (WGS) entry which is preliminary data.</text>
</comment>
<feature type="coiled-coil region" evidence="1">
    <location>
        <begin position="124"/>
        <end position="165"/>
    </location>
</feature>
<evidence type="ECO:0000313" key="4">
    <source>
        <dbReference type="EMBL" id="MXV14803.1"/>
    </source>
</evidence>
<dbReference type="EMBL" id="WVHS01000001">
    <property type="protein sequence ID" value="MXV14803.1"/>
    <property type="molecule type" value="Genomic_DNA"/>
</dbReference>
<gene>
    <name evidence="4" type="ORF">GS398_05800</name>
</gene>
<feature type="transmembrane region" description="Helical" evidence="3">
    <location>
        <begin position="485"/>
        <end position="507"/>
    </location>
</feature>
<keyword evidence="3" id="KW-1133">Transmembrane helix</keyword>
<feature type="region of interest" description="Disordered" evidence="2">
    <location>
        <begin position="76"/>
        <end position="100"/>
    </location>
</feature>
<feature type="transmembrane region" description="Helical" evidence="3">
    <location>
        <begin position="535"/>
        <end position="553"/>
    </location>
</feature>
<dbReference type="RefSeq" id="WP_160905751.1">
    <property type="nucleotide sequence ID" value="NZ_WVHS01000001.1"/>
</dbReference>
<keyword evidence="1" id="KW-0175">Coiled coil</keyword>
<keyword evidence="3" id="KW-0812">Transmembrane</keyword>
<evidence type="ECO:0000256" key="1">
    <source>
        <dbReference type="SAM" id="Coils"/>
    </source>
</evidence>
<evidence type="ECO:0000256" key="3">
    <source>
        <dbReference type="SAM" id="Phobius"/>
    </source>
</evidence>
<protein>
    <submittedName>
        <fullName evidence="4">Uncharacterized protein</fullName>
    </submittedName>
</protein>
<dbReference type="Proteomes" id="UP000451233">
    <property type="component" value="Unassembled WGS sequence"/>
</dbReference>
<feature type="transmembrane region" description="Helical" evidence="3">
    <location>
        <begin position="559"/>
        <end position="577"/>
    </location>
</feature>
<reference evidence="4 5" key="1">
    <citation type="submission" date="2019-11" db="EMBL/GenBank/DDBJ databases">
        <title>Pedobacter sp. HMF7056 Genome sequencing and assembly.</title>
        <authorList>
            <person name="Kang H."/>
            <person name="Kim H."/>
            <person name="Joh K."/>
        </authorList>
    </citation>
    <scope>NUCLEOTIDE SEQUENCE [LARGE SCALE GENOMIC DNA]</scope>
    <source>
        <strain evidence="4 5">HMF7056</strain>
    </source>
</reference>
<accession>A0A7K1XUW6</accession>